<gene>
    <name evidence="6" type="ORF">KL86CLO1_10956</name>
</gene>
<reference evidence="6" key="1">
    <citation type="submission" date="2016-04" db="EMBL/GenBank/DDBJ databases">
        <authorList>
            <person name="Evans L.H."/>
            <person name="Alamgir A."/>
            <person name="Owens N."/>
            <person name="Weber N.D."/>
            <person name="Virtaneva K."/>
            <person name="Barbian K."/>
            <person name="Babar A."/>
            <person name="Rosenke K."/>
        </authorList>
    </citation>
    <scope>NUCLEOTIDE SEQUENCE</scope>
    <source>
        <strain evidence="6">86</strain>
    </source>
</reference>
<evidence type="ECO:0000256" key="3">
    <source>
        <dbReference type="ARBA" id="ARBA00022729"/>
    </source>
</evidence>
<dbReference type="GO" id="GO:0043190">
    <property type="term" value="C:ATP-binding cassette (ABC) transporter complex"/>
    <property type="evidence" value="ECO:0007669"/>
    <property type="project" value="InterPro"/>
</dbReference>
<feature type="chain" id="PRO_5039345951" evidence="4">
    <location>
        <begin position="26"/>
        <end position="550"/>
    </location>
</feature>
<dbReference type="GO" id="GO:0042597">
    <property type="term" value="C:periplasmic space"/>
    <property type="evidence" value="ECO:0007669"/>
    <property type="project" value="UniProtKB-ARBA"/>
</dbReference>
<dbReference type="CDD" id="cd00995">
    <property type="entry name" value="PBP2_NikA_DppA_OppA_like"/>
    <property type="match status" value="1"/>
</dbReference>
<organism evidence="6">
    <name type="scientific">uncultured Eubacteriales bacterium</name>
    <dbReference type="NCBI Taxonomy" id="172733"/>
    <lineage>
        <taxon>Bacteria</taxon>
        <taxon>Bacillati</taxon>
        <taxon>Bacillota</taxon>
        <taxon>Clostridia</taxon>
        <taxon>Eubacteriales</taxon>
        <taxon>environmental samples</taxon>
    </lineage>
</organism>
<dbReference type="PANTHER" id="PTHR30290:SF9">
    <property type="entry name" value="OLIGOPEPTIDE-BINDING PROTEIN APPA"/>
    <property type="match status" value="1"/>
</dbReference>
<dbReference type="PANTHER" id="PTHR30290">
    <property type="entry name" value="PERIPLASMIC BINDING COMPONENT OF ABC TRANSPORTER"/>
    <property type="match status" value="1"/>
</dbReference>
<dbReference type="SUPFAM" id="SSF53850">
    <property type="entry name" value="Periplasmic binding protein-like II"/>
    <property type="match status" value="1"/>
</dbReference>
<dbReference type="InterPro" id="IPR000914">
    <property type="entry name" value="SBP_5_dom"/>
</dbReference>
<dbReference type="PROSITE" id="PS51257">
    <property type="entry name" value="PROKAR_LIPOPROTEIN"/>
    <property type="match status" value="1"/>
</dbReference>
<accession>A0A212JEC7</accession>
<dbReference type="Gene3D" id="3.90.76.10">
    <property type="entry name" value="Dipeptide-binding Protein, Domain 1"/>
    <property type="match status" value="1"/>
</dbReference>
<dbReference type="AlphaFoldDB" id="A0A212JEC7"/>
<dbReference type="InterPro" id="IPR039424">
    <property type="entry name" value="SBP_5"/>
</dbReference>
<dbReference type="Gene3D" id="3.10.105.10">
    <property type="entry name" value="Dipeptide-binding Protein, Domain 3"/>
    <property type="match status" value="1"/>
</dbReference>
<evidence type="ECO:0000313" key="6">
    <source>
        <dbReference type="EMBL" id="SBV97776.1"/>
    </source>
</evidence>
<protein>
    <submittedName>
        <fullName evidence="6">Putative Extracellular solute-binding protein family 5</fullName>
    </submittedName>
</protein>
<evidence type="ECO:0000256" key="4">
    <source>
        <dbReference type="SAM" id="SignalP"/>
    </source>
</evidence>
<evidence type="ECO:0000256" key="2">
    <source>
        <dbReference type="ARBA" id="ARBA00022448"/>
    </source>
</evidence>
<sequence>MRKRTGTILLSALLCLALLSGCSPKGQVPAAAVLRSAAPGGAPADTVRVGVAELSGIYDPFWYSTVEESRVQELLFDYLIGFDAEGQPVPEMADWTVSEDGLVYTFTLKEGLKYSDGSPVVSSDFAFALEVYDDPSYDGYSDYSTVGIRGYDDYRNGEAETISGVTTPDERTLVITLEKPSLNAIYSMDLPAVSRTYYGADYVKGDLDGVREKAKLPLGSGQYVYESAVEGQSLTLKANPLHYRGEPGIGTCIFTVTPAGMELERLILGETDLECSYPEPDYLSRAAEYDFIQSYLYPSAFFSYLGLNDSLPMFSDALTRQALACAIDRAGVTAMTYGENAWLLTAPVSHDSWANKTEGLDLYDYDLERAAALLSQAGWKKNGAGLLERDGKPFAIQYTIDAGNTFSEAMAVAMADSLSRLGITFTTETVEFNAMYDKIMNGDIEMWFGTVGLLPDPGVTSLYHTDGFQNFGQYSDAESDALMEAVDSASDTGEREALYGELWQRLNREVPAIWCYQRNEFWVANRALVGLKCDSYNEFFHNFYQVSIKE</sequence>
<proteinExistence type="inferred from homology"/>
<dbReference type="GO" id="GO:0015833">
    <property type="term" value="P:peptide transport"/>
    <property type="evidence" value="ECO:0007669"/>
    <property type="project" value="TreeGrafter"/>
</dbReference>
<dbReference type="InterPro" id="IPR030678">
    <property type="entry name" value="Peptide/Ni-bd"/>
</dbReference>
<keyword evidence="2" id="KW-0813">Transport</keyword>
<keyword evidence="3 4" id="KW-0732">Signal</keyword>
<dbReference type="PIRSF" id="PIRSF002741">
    <property type="entry name" value="MppA"/>
    <property type="match status" value="1"/>
</dbReference>
<evidence type="ECO:0000256" key="1">
    <source>
        <dbReference type="ARBA" id="ARBA00005695"/>
    </source>
</evidence>
<dbReference type="EMBL" id="FLUN01000001">
    <property type="protein sequence ID" value="SBV97776.1"/>
    <property type="molecule type" value="Genomic_DNA"/>
</dbReference>
<dbReference type="GO" id="GO:1904680">
    <property type="term" value="F:peptide transmembrane transporter activity"/>
    <property type="evidence" value="ECO:0007669"/>
    <property type="project" value="TreeGrafter"/>
</dbReference>
<feature type="domain" description="Solute-binding protein family 5" evidence="5">
    <location>
        <begin position="88"/>
        <end position="466"/>
    </location>
</feature>
<evidence type="ECO:0000259" key="5">
    <source>
        <dbReference type="Pfam" id="PF00496"/>
    </source>
</evidence>
<name>A0A212JEC7_9FIRM</name>
<feature type="signal peptide" evidence="4">
    <location>
        <begin position="1"/>
        <end position="25"/>
    </location>
</feature>
<dbReference type="Pfam" id="PF00496">
    <property type="entry name" value="SBP_bac_5"/>
    <property type="match status" value="1"/>
</dbReference>
<dbReference type="Gene3D" id="3.40.190.10">
    <property type="entry name" value="Periplasmic binding protein-like II"/>
    <property type="match status" value="1"/>
</dbReference>
<comment type="similarity">
    <text evidence="1">Belongs to the bacterial solute-binding protein 5 family.</text>
</comment>